<reference evidence="1" key="1">
    <citation type="submission" date="2020-09" db="EMBL/GenBank/DDBJ databases">
        <title>Genome-Enabled Discovery of Anthraquinone Biosynthesis in Senna tora.</title>
        <authorList>
            <person name="Kang S.-H."/>
            <person name="Pandey R.P."/>
            <person name="Lee C.-M."/>
            <person name="Sim J.-S."/>
            <person name="Jeong J.-T."/>
            <person name="Choi B.-S."/>
            <person name="Jung M."/>
            <person name="Ginzburg D."/>
            <person name="Zhao K."/>
            <person name="Won S.Y."/>
            <person name="Oh T.-J."/>
            <person name="Yu Y."/>
            <person name="Kim N.-H."/>
            <person name="Lee O.R."/>
            <person name="Lee T.-H."/>
            <person name="Bashyal P."/>
            <person name="Kim T.-S."/>
            <person name="Lee W.-H."/>
            <person name="Kawkins C."/>
            <person name="Kim C.-K."/>
            <person name="Kim J.S."/>
            <person name="Ahn B.O."/>
            <person name="Rhee S.Y."/>
            <person name="Sohng J.K."/>
        </authorList>
    </citation>
    <scope>NUCLEOTIDE SEQUENCE</scope>
    <source>
        <tissue evidence="1">Leaf</tissue>
    </source>
</reference>
<evidence type="ECO:0000313" key="2">
    <source>
        <dbReference type="Proteomes" id="UP000634136"/>
    </source>
</evidence>
<evidence type="ECO:0000313" key="1">
    <source>
        <dbReference type="EMBL" id="KAF7812208.1"/>
    </source>
</evidence>
<organism evidence="1 2">
    <name type="scientific">Senna tora</name>
    <dbReference type="NCBI Taxonomy" id="362788"/>
    <lineage>
        <taxon>Eukaryota</taxon>
        <taxon>Viridiplantae</taxon>
        <taxon>Streptophyta</taxon>
        <taxon>Embryophyta</taxon>
        <taxon>Tracheophyta</taxon>
        <taxon>Spermatophyta</taxon>
        <taxon>Magnoliopsida</taxon>
        <taxon>eudicotyledons</taxon>
        <taxon>Gunneridae</taxon>
        <taxon>Pentapetalae</taxon>
        <taxon>rosids</taxon>
        <taxon>fabids</taxon>
        <taxon>Fabales</taxon>
        <taxon>Fabaceae</taxon>
        <taxon>Caesalpinioideae</taxon>
        <taxon>Cassia clade</taxon>
        <taxon>Senna</taxon>
    </lineage>
</organism>
<comment type="caution">
    <text evidence="1">The sequence shown here is derived from an EMBL/GenBank/DDBJ whole genome shotgun (WGS) entry which is preliminary data.</text>
</comment>
<gene>
    <name evidence="1" type="ORF">G2W53_033184</name>
</gene>
<dbReference type="EMBL" id="JAAIUW010000010">
    <property type="protein sequence ID" value="KAF7812208.1"/>
    <property type="molecule type" value="Genomic_DNA"/>
</dbReference>
<accession>A0A834W888</accession>
<protein>
    <submittedName>
        <fullName evidence="1">Uncharacterized protein</fullName>
    </submittedName>
</protein>
<dbReference type="Proteomes" id="UP000634136">
    <property type="component" value="Unassembled WGS sequence"/>
</dbReference>
<name>A0A834W888_9FABA</name>
<sequence>MVFEEIVCFSLPQDFEVSSVKDHEGMSKLQERLGKWRIQRRKRNSKMTDLGENKTSSFIESIFLRDCTRANSSVVITTLMIK</sequence>
<proteinExistence type="predicted"/>
<dbReference type="AlphaFoldDB" id="A0A834W888"/>
<keyword evidence="2" id="KW-1185">Reference proteome</keyword>